<name>A0A450T8B1_9GAMM</name>
<dbReference type="AlphaFoldDB" id="A0A450T8B1"/>
<evidence type="ECO:0000313" key="1">
    <source>
        <dbReference type="EMBL" id="VFJ62858.1"/>
    </source>
</evidence>
<reference evidence="1" key="1">
    <citation type="submission" date="2019-02" db="EMBL/GenBank/DDBJ databases">
        <authorList>
            <person name="Gruber-Vodicka R. H."/>
            <person name="Seah K. B. B."/>
        </authorList>
    </citation>
    <scope>NUCLEOTIDE SEQUENCE</scope>
    <source>
        <strain evidence="1">BECK_DK47</strain>
    </source>
</reference>
<protein>
    <submittedName>
        <fullName evidence="1">Uncharacterized protein</fullName>
    </submittedName>
</protein>
<accession>A0A450T8B1</accession>
<gene>
    <name evidence="1" type="ORF">BECKDK2373B_GA0170837_11177</name>
</gene>
<organism evidence="1">
    <name type="scientific">Candidatus Kentrum sp. DK</name>
    <dbReference type="NCBI Taxonomy" id="2126562"/>
    <lineage>
        <taxon>Bacteria</taxon>
        <taxon>Pseudomonadati</taxon>
        <taxon>Pseudomonadota</taxon>
        <taxon>Gammaproteobacteria</taxon>
        <taxon>Candidatus Kentrum</taxon>
    </lineage>
</organism>
<dbReference type="EMBL" id="CAADEX010000117">
    <property type="protein sequence ID" value="VFJ62858.1"/>
    <property type="molecule type" value="Genomic_DNA"/>
</dbReference>
<sequence length="87" mass="9903">MGKPSVCNDPIVREVRNIRLDIERECGPGPDAYYRSLLLMQNELKDRLVCREYPGSSRVAPKDAGIEAPYAMDEILMRGTRGFMWGK</sequence>
<proteinExistence type="predicted"/>